<keyword evidence="1" id="KW-0812">Transmembrane</keyword>
<evidence type="ECO:0000256" key="1">
    <source>
        <dbReference type="SAM" id="Phobius"/>
    </source>
</evidence>
<feature type="transmembrane region" description="Helical" evidence="1">
    <location>
        <begin position="16"/>
        <end position="35"/>
    </location>
</feature>
<name>A0A9D1PKN7_9BACI</name>
<sequence length="215" mass="24842">MKENETMNKNVWKKRFYILAGVNIGVLLLLTLYFYSPVPKVDIEKERTAYKLEDSSEFIVRSTKHHVNNLVNAYLDKLLANTDHQFYINIDEEVQLFGEIPIFSSTVPLVVNFEPVVQENGDLSLKQKSISVGDLKLPNKKIMQYIEQYLPTPEWVVINPREEEIYVKVTEMDIKSNFHVAVHAFDLETNNIAFKFDVPYKTLGIDSLAKKGLNN</sequence>
<gene>
    <name evidence="2" type="ORF">H9895_01450</name>
</gene>
<protein>
    <submittedName>
        <fullName evidence="2">YpmS family protein</fullName>
    </submittedName>
</protein>
<dbReference type="Pfam" id="PF09911">
    <property type="entry name" value="DUF2140"/>
    <property type="match status" value="1"/>
</dbReference>
<organism evidence="2 3">
    <name type="scientific">Candidatus Pseudogracilibacillus intestinigallinarum</name>
    <dbReference type="NCBI Taxonomy" id="2838742"/>
    <lineage>
        <taxon>Bacteria</taxon>
        <taxon>Bacillati</taxon>
        <taxon>Bacillota</taxon>
        <taxon>Bacilli</taxon>
        <taxon>Bacillales</taxon>
        <taxon>Bacillaceae</taxon>
        <taxon>Pseudogracilibacillus</taxon>
    </lineage>
</organism>
<comment type="caution">
    <text evidence="2">The sequence shown here is derived from an EMBL/GenBank/DDBJ whole genome shotgun (WGS) entry which is preliminary data.</text>
</comment>
<dbReference type="AlphaFoldDB" id="A0A9D1PKN7"/>
<reference evidence="2" key="1">
    <citation type="journal article" date="2021" name="PeerJ">
        <title>Extensive microbial diversity within the chicken gut microbiome revealed by metagenomics and culture.</title>
        <authorList>
            <person name="Gilroy R."/>
            <person name="Ravi A."/>
            <person name="Getino M."/>
            <person name="Pursley I."/>
            <person name="Horton D.L."/>
            <person name="Alikhan N.F."/>
            <person name="Baker D."/>
            <person name="Gharbi K."/>
            <person name="Hall N."/>
            <person name="Watson M."/>
            <person name="Adriaenssens E.M."/>
            <person name="Foster-Nyarko E."/>
            <person name="Jarju S."/>
            <person name="Secka A."/>
            <person name="Antonio M."/>
            <person name="Oren A."/>
            <person name="Chaudhuri R.R."/>
            <person name="La Ragione R."/>
            <person name="Hildebrand F."/>
            <person name="Pallen M.J."/>
        </authorList>
    </citation>
    <scope>NUCLEOTIDE SEQUENCE</scope>
    <source>
        <strain evidence="2">CHK169-2315</strain>
    </source>
</reference>
<dbReference type="Proteomes" id="UP000823937">
    <property type="component" value="Unassembled WGS sequence"/>
</dbReference>
<evidence type="ECO:0000313" key="2">
    <source>
        <dbReference type="EMBL" id="HIV73727.1"/>
    </source>
</evidence>
<dbReference type="InterPro" id="IPR018672">
    <property type="entry name" value="DUF2140"/>
</dbReference>
<keyword evidence="1" id="KW-0472">Membrane</keyword>
<proteinExistence type="predicted"/>
<keyword evidence="1" id="KW-1133">Transmembrane helix</keyword>
<reference evidence="2" key="2">
    <citation type="submission" date="2021-04" db="EMBL/GenBank/DDBJ databases">
        <authorList>
            <person name="Gilroy R."/>
        </authorList>
    </citation>
    <scope>NUCLEOTIDE SEQUENCE</scope>
    <source>
        <strain evidence="2">CHK169-2315</strain>
    </source>
</reference>
<evidence type="ECO:0000313" key="3">
    <source>
        <dbReference type="Proteomes" id="UP000823937"/>
    </source>
</evidence>
<accession>A0A9D1PKN7</accession>
<dbReference type="EMBL" id="DXHX01000022">
    <property type="protein sequence ID" value="HIV73727.1"/>
    <property type="molecule type" value="Genomic_DNA"/>
</dbReference>